<evidence type="ECO:0000313" key="2">
    <source>
        <dbReference type="EMBL" id="CAB4924116.1"/>
    </source>
</evidence>
<sequence length="128" mass="12568">MTCSADVRPGRVPASTCHSSVTGESAGSTWISPSTRVCGGYSTNTVAASTRERGSSVLPGQSPPMALRCVPGATASASSTVARLLSAVQVVTTSAPVTASRELPATCTVKPSGSRLATSLAVAAGSGS</sequence>
<gene>
    <name evidence="2" type="ORF">UFOPK3609_01564</name>
</gene>
<reference evidence="2" key="1">
    <citation type="submission" date="2020-05" db="EMBL/GenBank/DDBJ databases">
        <authorList>
            <person name="Chiriac C."/>
            <person name="Salcher M."/>
            <person name="Ghai R."/>
            <person name="Kavagutti S V."/>
        </authorList>
    </citation>
    <scope>NUCLEOTIDE SEQUENCE</scope>
</reference>
<organism evidence="2">
    <name type="scientific">freshwater metagenome</name>
    <dbReference type="NCBI Taxonomy" id="449393"/>
    <lineage>
        <taxon>unclassified sequences</taxon>
        <taxon>metagenomes</taxon>
        <taxon>ecological metagenomes</taxon>
    </lineage>
</organism>
<dbReference type="EMBL" id="CAFBMQ010000269">
    <property type="protein sequence ID" value="CAB4924116.1"/>
    <property type="molecule type" value="Genomic_DNA"/>
</dbReference>
<protein>
    <submittedName>
        <fullName evidence="2">Unannotated protein</fullName>
    </submittedName>
</protein>
<dbReference type="AlphaFoldDB" id="A0A6J7I044"/>
<proteinExistence type="predicted"/>
<name>A0A6J7I044_9ZZZZ</name>
<feature type="compositionally biased region" description="Polar residues" evidence="1">
    <location>
        <begin position="16"/>
        <end position="27"/>
    </location>
</feature>
<feature type="region of interest" description="Disordered" evidence="1">
    <location>
        <begin position="1"/>
        <end position="27"/>
    </location>
</feature>
<evidence type="ECO:0000256" key="1">
    <source>
        <dbReference type="SAM" id="MobiDB-lite"/>
    </source>
</evidence>
<accession>A0A6J7I044</accession>